<dbReference type="RefSeq" id="WP_007860569.1">
    <property type="nucleotide sequence ID" value="NZ_KQ235877.1"/>
</dbReference>
<dbReference type="GeneID" id="93161917"/>
<reference evidence="2 3" key="1">
    <citation type="submission" date="2011-04" db="EMBL/GenBank/DDBJ databases">
        <title>The Genome Sequence of Clostridium citroniae WAL-19142.</title>
        <authorList>
            <consortium name="The Broad Institute Genome Sequencing Platform"/>
            <person name="Earl A."/>
            <person name="Ward D."/>
            <person name="Feldgarden M."/>
            <person name="Gevers D."/>
            <person name="Warren Y.A."/>
            <person name="Tyrrell K.L."/>
            <person name="Citron D.M."/>
            <person name="Goldstein E.J."/>
            <person name="Daigneault M."/>
            <person name="Allen-Vercoe E."/>
            <person name="Young S.K."/>
            <person name="Zeng Q."/>
            <person name="Gargeya S."/>
            <person name="Fitzgerald M."/>
            <person name="Haas B."/>
            <person name="Abouelleil A."/>
            <person name="Alvarado L."/>
            <person name="Arachchi H.M."/>
            <person name="Berlin A."/>
            <person name="Brown A."/>
            <person name="Chapman S.B."/>
            <person name="Chen Z."/>
            <person name="Dunbar C."/>
            <person name="Freedman E."/>
            <person name="Gearin G."/>
            <person name="Gellesch M."/>
            <person name="Goldberg J."/>
            <person name="Griggs A."/>
            <person name="Gujja S."/>
            <person name="Heilman E.R."/>
            <person name="Heiman D."/>
            <person name="Howarth C."/>
            <person name="Larson L."/>
            <person name="Lui A."/>
            <person name="MacDonald P.J."/>
            <person name="Mehta T."/>
            <person name="Montmayeur A."/>
            <person name="Murphy C."/>
            <person name="Neiman D."/>
            <person name="Pearson M."/>
            <person name="Priest M."/>
            <person name="Roberts A."/>
            <person name="Saif S."/>
            <person name="Shea T."/>
            <person name="Shenoy N."/>
            <person name="Sisk P."/>
            <person name="Stolte C."/>
            <person name="Sykes S."/>
            <person name="White J."/>
            <person name="Yandava C."/>
            <person name="Wortman J."/>
            <person name="Nusbaum C."/>
            <person name="Birren B."/>
        </authorList>
    </citation>
    <scope>NUCLEOTIDE SEQUENCE [LARGE SCALE GENOMIC DNA]</scope>
    <source>
        <strain evidence="2 3">WAL-19142</strain>
    </source>
</reference>
<proteinExistence type="predicted"/>
<dbReference type="PATRIC" id="fig|742734.4.peg.2303"/>
<sequence>MNQNKLKNAVIIFCAVMLAVNHVQVRGIKRELESLRQEYNNREVNIHNDLENVRTSLYESSNKLETLIREGQSLFSETSIDVKLQDKKMAVTMMAVPKERKSGETLVASIIVGGQVYQQEADDYDRAVLLVDMAESIKPAFVLKSSEGIRQESLDEMYTGELFTRRVETNWSLDSESSGDRNLLYAWISPANESMPLDEDDIERVELIIRDTGTVELSPSDRGSGNRSGSFSSSSSYSVEGGGSVSGRTAGPIIKIPQGDTLPARKLAEGGQSSIGYTADLSEYTNRKDGIRYEVYLTLLTKEGILYVTPDHPIASFSTVEGAQKRNSGDGVMWPDFQY</sequence>
<feature type="compositionally biased region" description="Low complexity" evidence="1">
    <location>
        <begin position="218"/>
        <end position="239"/>
    </location>
</feature>
<gene>
    <name evidence="2" type="ORF">HMPREF9470_02141</name>
</gene>
<feature type="region of interest" description="Disordered" evidence="1">
    <location>
        <begin position="216"/>
        <end position="255"/>
    </location>
</feature>
<protein>
    <submittedName>
        <fullName evidence="2">Uncharacterized protein</fullName>
    </submittedName>
</protein>
<evidence type="ECO:0000256" key="1">
    <source>
        <dbReference type="SAM" id="MobiDB-lite"/>
    </source>
</evidence>
<dbReference type="AlphaFoldDB" id="A0A0J9C6T1"/>
<evidence type="ECO:0000313" key="3">
    <source>
        <dbReference type="Proteomes" id="UP000037392"/>
    </source>
</evidence>
<organism evidence="2 3">
    <name type="scientific">[Clostridium] citroniae WAL-19142</name>
    <dbReference type="NCBI Taxonomy" id="742734"/>
    <lineage>
        <taxon>Bacteria</taxon>
        <taxon>Bacillati</taxon>
        <taxon>Bacillota</taxon>
        <taxon>Clostridia</taxon>
        <taxon>Lachnospirales</taxon>
        <taxon>Lachnospiraceae</taxon>
        <taxon>Enterocloster</taxon>
    </lineage>
</organism>
<accession>A0A0J9C6T1</accession>
<evidence type="ECO:0000313" key="2">
    <source>
        <dbReference type="EMBL" id="KMW20126.1"/>
    </source>
</evidence>
<comment type="caution">
    <text evidence="2">The sequence shown here is derived from an EMBL/GenBank/DDBJ whole genome shotgun (WGS) entry which is preliminary data.</text>
</comment>
<dbReference type="EMBL" id="ADLK01000019">
    <property type="protein sequence ID" value="KMW20126.1"/>
    <property type="molecule type" value="Genomic_DNA"/>
</dbReference>
<name>A0A0J9C6T1_9FIRM</name>
<dbReference type="Proteomes" id="UP000037392">
    <property type="component" value="Unassembled WGS sequence"/>
</dbReference>